<keyword evidence="1" id="KW-0472">Membrane</keyword>
<keyword evidence="1" id="KW-1133">Transmembrane helix</keyword>
<proteinExistence type="predicted"/>
<evidence type="ECO:0000256" key="1">
    <source>
        <dbReference type="SAM" id="Phobius"/>
    </source>
</evidence>
<organism evidence="2">
    <name type="scientific">Arion vulgaris</name>
    <dbReference type="NCBI Taxonomy" id="1028688"/>
    <lineage>
        <taxon>Eukaryota</taxon>
        <taxon>Metazoa</taxon>
        <taxon>Spiralia</taxon>
        <taxon>Lophotrochozoa</taxon>
        <taxon>Mollusca</taxon>
        <taxon>Gastropoda</taxon>
        <taxon>Heterobranchia</taxon>
        <taxon>Euthyneura</taxon>
        <taxon>Panpulmonata</taxon>
        <taxon>Eupulmonata</taxon>
        <taxon>Stylommatophora</taxon>
        <taxon>Helicina</taxon>
        <taxon>Arionoidea</taxon>
        <taxon>Arionidae</taxon>
        <taxon>Arion</taxon>
    </lineage>
</organism>
<protein>
    <submittedName>
        <fullName evidence="2">Uncharacterized protein</fullName>
    </submittedName>
</protein>
<accession>A0A0B7BTP8</accession>
<dbReference type="EMBL" id="HACG01049714">
    <property type="protein sequence ID" value="CEK96579.1"/>
    <property type="molecule type" value="Transcribed_RNA"/>
</dbReference>
<name>A0A0B7BTP8_9EUPU</name>
<feature type="non-terminal residue" evidence="2">
    <location>
        <position position="93"/>
    </location>
</feature>
<sequence>MDLRKRIPIAPGGSEPSTFGTRREDLTTIYDWRSVLPEIRRVIAGATTFVLCATLSICSMSFLLRETYSYERALGEMKHCPCVAEGRKGSKEY</sequence>
<dbReference type="AlphaFoldDB" id="A0A0B7BTP8"/>
<reference evidence="2" key="1">
    <citation type="submission" date="2014-12" db="EMBL/GenBank/DDBJ databases">
        <title>Insight into the proteome of Arion vulgaris.</title>
        <authorList>
            <person name="Aradska J."/>
            <person name="Bulat T."/>
            <person name="Smidak R."/>
            <person name="Sarate P."/>
            <person name="Gangsoo J."/>
            <person name="Sialana F."/>
            <person name="Bilban M."/>
            <person name="Lubec G."/>
        </authorList>
    </citation>
    <scope>NUCLEOTIDE SEQUENCE</scope>
    <source>
        <tissue evidence="2">Skin</tissue>
    </source>
</reference>
<feature type="transmembrane region" description="Helical" evidence="1">
    <location>
        <begin position="42"/>
        <end position="64"/>
    </location>
</feature>
<keyword evidence="1" id="KW-0812">Transmembrane</keyword>
<evidence type="ECO:0000313" key="2">
    <source>
        <dbReference type="EMBL" id="CEK96579.1"/>
    </source>
</evidence>
<gene>
    <name evidence="2" type="primary">ORF212601</name>
</gene>